<evidence type="ECO:0000313" key="3">
    <source>
        <dbReference type="Proteomes" id="UP001314681"/>
    </source>
</evidence>
<comment type="caution">
    <text evidence="2">The sequence shown here is derived from an EMBL/GenBank/DDBJ whole genome shotgun (WGS) entry which is preliminary data.</text>
</comment>
<accession>A0ABS6KD83</accession>
<feature type="chain" id="PRO_5045993412" evidence="1">
    <location>
        <begin position="29"/>
        <end position="415"/>
    </location>
</feature>
<reference evidence="2 3" key="1">
    <citation type="submission" date="2021-06" db="EMBL/GenBank/DDBJ databases">
        <title>Description of novel taxa of the family Lachnospiraceae.</title>
        <authorList>
            <person name="Chaplin A.V."/>
            <person name="Sokolova S.R."/>
            <person name="Pikina A.P."/>
            <person name="Korzhanova M."/>
            <person name="Belova V."/>
            <person name="Korostin D."/>
            <person name="Efimov B.A."/>
        </authorList>
    </citation>
    <scope>NUCLEOTIDE SEQUENCE [LARGE SCALE GENOMIC DNA]</scope>
    <source>
        <strain evidence="2 3">ASD4241</strain>
    </source>
</reference>
<dbReference type="RefSeq" id="WP_158353536.1">
    <property type="nucleotide sequence ID" value="NZ_JAHQCX010000019.1"/>
</dbReference>
<feature type="signal peptide" evidence="1">
    <location>
        <begin position="1"/>
        <end position="28"/>
    </location>
</feature>
<keyword evidence="1" id="KW-0732">Signal</keyword>
<evidence type="ECO:0000256" key="1">
    <source>
        <dbReference type="SAM" id="SignalP"/>
    </source>
</evidence>
<organism evidence="2 3">
    <name type="scientific">Diplocloster modestus</name>
    <dbReference type="NCBI Taxonomy" id="2850322"/>
    <lineage>
        <taxon>Bacteria</taxon>
        <taxon>Bacillati</taxon>
        <taxon>Bacillota</taxon>
        <taxon>Clostridia</taxon>
        <taxon>Lachnospirales</taxon>
        <taxon>Lachnospiraceae</taxon>
        <taxon>Diplocloster</taxon>
    </lineage>
</organism>
<gene>
    <name evidence="2" type="ORF">KTH90_20855</name>
</gene>
<protein>
    <submittedName>
        <fullName evidence="2">Uncharacterized protein</fullName>
    </submittedName>
</protein>
<name>A0ABS6KD83_9FIRM</name>
<evidence type="ECO:0000313" key="2">
    <source>
        <dbReference type="EMBL" id="MBU9728453.1"/>
    </source>
</evidence>
<dbReference type="Proteomes" id="UP001314681">
    <property type="component" value="Unassembled WGS sequence"/>
</dbReference>
<dbReference type="EMBL" id="JAHQCX010000019">
    <property type="protein sequence ID" value="MBU9728453.1"/>
    <property type="molecule type" value="Genomic_DNA"/>
</dbReference>
<sequence>MKWKGKRFLSWLLVLVLIFPLAATRAYAGLGVPGPDSSPPPPVERYTLYDDMGSAFSDYLAQKAGGGSLSSLETWFNRLTTEGRGFSVGGRELNTGRLGGLFGKLGKAFDIGGVVKDVASYTDSSNHKHASLEFLDNVFRGWAIGLSTIGKEVPYAGDIAGMVRDLFGGEAVSDFFNDINKGDSAFLDTMDSLINSMNLSVQDFYFMVDAMWGDFYNWLMELVGPGQDGEVQVEKPNIYLYSDAPAEVEVTFARPELLRTTIPRYDPVDGAGWRVTVQQDGLLLVEGETYGFLFYESAASPADFQTRKGFYLTGENRTTQFEKILDAYGFNQTEKADFIDYWTTRLDPHRGYAMYPQDTGRLDAVMPLLVNPAPDHVYRLWFGFRATDEIPAPPEITPIARGGLTVVEWGGSVLN</sequence>
<keyword evidence="3" id="KW-1185">Reference proteome</keyword>
<proteinExistence type="predicted"/>